<organism evidence="1 2">
    <name type="scientific">Mobiluncus mulieris</name>
    <dbReference type="NCBI Taxonomy" id="2052"/>
    <lineage>
        <taxon>Bacteria</taxon>
        <taxon>Bacillati</taxon>
        <taxon>Actinomycetota</taxon>
        <taxon>Actinomycetes</taxon>
        <taxon>Actinomycetales</taxon>
        <taxon>Actinomycetaceae</taxon>
        <taxon>Mobiluncus</taxon>
    </lineage>
</organism>
<reference evidence="1 2" key="1">
    <citation type="submission" date="2020-04" db="EMBL/GenBank/DDBJ databases">
        <title>Antimicrobial susceptibility and clonality of vaginal-derived multi-drug resistant Mobiluncus isolates in China.</title>
        <authorList>
            <person name="Zhang X."/>
        </authorList>
    </citation>
    <scope>NUCLEOTIDE SEQUENCE [LARGE SCALE GENOMIC DNA]</scope>
    <source>
        <strain evidence="1 2">12</strain>
    </source>
</reference>
<comment type="caution">
    <text evidence="1">The sequence shown here is derived from an EMBL/GenBank/DDBJ whole genome shotgun (WGS) entry which is preliminary data.</text>
</comment>
<dbReference type="EMBL" id="JABCUS010000050">
    <property type="protein sequence ID" value="NMX04503.1"/>
    <property type="molecule type" value="Genomic_DNA"/>
</dbReference>
<evidence type="ECO:0000313" key="2">
    <source>
        <dbReference type="Proteomes" id="UP000575397"/>
    </source>
</evidence>
<gene>
    <name evidence="1" type="ORF">HHJ77_11520</name>
</gene>
<name>A0A7Y0UVG1_9ACTO</name>
<protein>
    <submittedName>
        <fullName evidence="1">Uncharacterized protein</fullName>
    </submittedName>
</protein>
<evidence type="ECO:0000313" key="1">
    <source>
        <dbReference type="EMBL" id="NMX04503.1"/>
    </source>
</evidence>
<dbReference type="RefSeq" id="WP_249289525.1">
    <property type="nucleotide sequence ID" value="NZ_JABCUQ010000060.1"/>
</dbReference>
<sequence length="89" mass="10283">MSGIGIHPRVTRRHPELREADIVATMKSMIQYQQRDSGQWLAVGVDGNNRLVEVLYEYDAAEDYFFVYHGMTPLSRKTLVELGLERAER</sequence>
<accession>A0A7Y0UVG1</accession>
<dbReference type="AlphaFoldDB" id="A0A7Y0UVG1"/>
<proteinExistence type="predicted"/>
<dbReference type="Proteomes" id="UP000575397">
    <property type="component" value="Unassembled WGS sequence"/>
</dbReference>